<feature type="domain" description="DUF2914" evidence="2">
    <location>
        <begin position="268"/>
        <end position="333"/>
    </location>
</feature>
<keyword evidence="1" id="KW-0472">Membrane</keyword>
<feature type="transmembrane region" description="Helical" evidence="1">
    <location>
        <begin position="169"/>
        <end position="190"/>
    </location>
</feature>
<keyword evidence="1" id="KW-1133">Transmembrane helix</keyword>
<dbReference type="OrthoDB" id="6934181at2"/>
<gene>
    <name evidence="4" type="ORF">JZ00_22685</name>
</gene>
<dbReference type="EMBL" id="JQGJ01000017">
    <property type="protein sequence ID" value="KHK62577.1"/>
    <property type="molecule type" value="Genomic_DNA"/>
</dbReference>
<keyword evidence="1" id="KW-0812">Transmembrane</keyword>
<feature type="domain" description="DUF5924" evidence="3">
    <location>
        <begin position="1"/>
        <end position="257"/>
    </location>
</feature>
<evidence type="ECO:0000256" key="1">
    <source>
        <dbReference type="SAM" id="Phobius"/>
    </source>
</evidence>
<feature type="transmembrane region" description="Helical" evidence="1">
    <location>
        <begin position="197"/>
        <end position="217"/>
    </location>
</feature>
<sequence>MPNLTHLIQRILELMKRYPGVIALGGFISGVGSFMLVDRQQGLATWIAIVMLVSWLWLMVENSMTRLFTRIFKREIPQPLLRYATQMIHQESLFFVLPFFFITTTWNSSQLLFTGLLTIAALISITDPLYYKWLAPRRWAFLALHTLTLFAALLTALPVILHLTTDQSFKLALGIAMLLSFPSLASIFPIRTVRNALAILCITVGIGATGWVLRSWVPPATLWMTEVAISTQVEDRTPGASLKEVSAAQIRGSGLYAYTAINAPRGLDERIYHVWQFNGKEVDRIALDIHGGRKEGYRAWTHKQNFPQDPTGKWQVRVLTENGQMIGVLRFTVNADTPEAK</sequence>
<evidence type="ECO:0000313" key="4">
    <source>
        <dbReference type="EMBL" id="KHK62577.1"/>
    </source>
</evidence>
<comment type="caution">
    <text evidence="4">The sequence shown here is derived from an EMBL/GenBank/DDBJ whole genome shotgun (WGS) entry which is preliminary data.</text>
</comment>
<dbReference type="AlphaFoldDB" id="A0A0B1YZL6"/>
<dbReference type="PIRSF" id="PIRSF029727">
    <property type="entry name" value="UCP029727"/>
    <property type="match status" value="1"/>
</dbReference>
<dbReference type="InterPro" id="IPR022606">
    <property type="entry name" value="DUF2914"/>
</dbReference>
<name>A0A0B1YZL6_9PSED</name>
<dbReference type="InterPro" id="IPR045968">
    <property type="entry name" value="DUF5924"/>
</dbReference>
<reference evidence="5" key="1">
    <citation type="submission" date="2015-03" db="EMBL/GenBank/DDBJ databases">
        <title>Pseudomonas frederiksbergensis hydrocarbon degrader.</title>
        <authorList>
            <person name="Brown L.M."/>
            <person name="Ruiz O.N."/>
            <person name="Mueller S."/>
            <person name="Gunasekera T.S."/>
        </authorList>
    </citation>
    <scope>NUCLEOTIDE SEQUENCE [LARGE SCALE GENOMIC DNA]</scope>
    <source>
        <strain evidence="5">SI8</strain>
    </source>
</reference>
<organism evidence="4 5">
    <name type="scientific">Pseudomonas frederiksbergensis</name>
    <dbReference type="NCBI Taxonomy" id="104087"/>
    <lineage>
        <taxon>Bacteria</taxon>
        <taxon>Pseudomonadati</taxon>
        <taxon>Pseudomonadota</taxon>
        <taxon>Gammaproteobacteria</taxon>
        <taxon>Pseudomonadales</taxon>
        <taxon>Pseudomonadaceae</taxon>
        <taxon>Pseudomonas</taxon>
    </lineage>
</organism>
<dbReference type="InterPro" id="IPR016937">
    <property type="entry name" value="UCP029727"/>
</dbReference>
<dbReference type="Pfam" id="PF19346">
    <property type="entry name" value="DUF5924"/>
    <property type="match status" value="1"/>
</dbReference>
<protein>
    <submittedName>
        <fullName evidence="4">Membrane protein</fullName>
    </submittedName>
</protein>
<feature type="transmembrane region" description="Helical" evidence="1">
    <location>
        <begin position="43"/>
        <end position="60"/>
    </location>
</feature>
<evidence type="ECO:0000259" key="3">
    <source>
        <dbReference type="Pfam" id="PF19346"/>
    </source>
</evidence>
<accession>A0A0B1YZL6</accession>
<feature type="transmembrane region" description="Helical" evidence="1">
    <location>
        <begin position="108"/>
        <end position="130"/>
    </location>
</feature>
<feature type="transmembrane region" description="Helical" evidence="1">
    <location>
        <begin position="20"/>
        <end position="37"/>
    </location>
</feature>
<proteinExistence type="predicted"/>
<feature type="transmembrane region" description="Helical" evidence="1">
    <location>
        <begin position="142"/>
        <end position="163"/>
    </location>
</feature>
<evidence type="ECO:0000259" key="2">
    <source>
        <dbReference type="Pfam" id="PF11141"/>
    </source>
</evidence>
<dbReference type="Proteomes" id="UP000030949">
    <property type="component" value="Unassembled WGS sequence"/>
</dbReference>
<dbReference type="Pfam" id="PF11141">
    <property type="entry name" value="DUF2914"/>
    <property type="match status" value="1"/>
</dbReference>
<evidence type="ECO:0000313" key="5">
    <source>
        <dbReference type="Proteomes" id="UP000030949"/>
    </source>
</evidence>
<dbReference type="RefSeq" id="WP_039593447.1">
    <property type="nucleotide sequence ID" value="NZ_CP142104.1"/>
</dbReference>
<feature type="transmembrane region" description="Helical" evidence="1">
    <location>
        <begin position="80"/>
        <end position="102"/>
    </location>
</feature>